<organism evidence="1 2">
    <name type="scientific">Bugula neritina</name>
    <name type="common">Brown bryozoan</name>
    <name type="synonym">Sertularia neritina</name>
    <dbReference type="NCBI Taxonomy" id="10212"/>
    <lineage>
        <taxon>Eukaryota</taxon>
        <taxon>Metazoa</taxon>
        <taxon>Spiralia</taxon>
        <taxon>Lophotrochozoa</taxon>
        <taxon>Bryozoa</taxon>
        <taxon>Gymnolaemata</taxon>
        <taxon>Cheilostomatida</taxon>
        <taxon>Flustrina</taxon>
        <taxon>Buguloidea</taxon>
        <taxon>Bugulidae</taxon>
        <taxon>Bugula</taxon>
    </lineage>
</organism>
<dbReference type="PANTHER" id="PTHR12271:SF66">
    <property type="entry name" value="TERMINAL URIDYLYLTRANSFERASE TAILOR"/>
    <property type="match status" value="1"/>
</dbReference>
<dbReference type="AlphaFoldDB" id="A0A7J7JSX3"/>
<evidence type="ECO:0000313" key="2">
    <source>
        <dbReference type="Proteomes" id="UP000593567"/>
    </source>
</evidence>
<evidence type="ECO:0000313" key="1">
    <source>
        <dbReference type="EMBL" id="KAF6029003.1"/>
    </source>
</evidence>
<protein>
    <submittedName>
        <fullName evidence="1">Uncharacterized protein</fullName>
    </submittedName>
</protein>
<proteinExistence type="predicted"/>
<dbReference type="OrthoDB" id="407432at2759"/>
<reference evidence="1" key="1">
    <citation type="submission" date="2020-06" db="EMBL/GenBank/DDBJ databases">
        <title>Draft genome of Bugula neritina, a colonial animal packing powerful symbionts and potential medicines.</title>
        <authorList>
            <person name="Rayko M."/>
        </authorList>
    </citation>
    <scope>NUCLEOTIDE SEQUENCE [LARGE SCALE GENOMIC DNA]</scope>
    <source>
        <strain evidence="1">Kwan_BN1</strain>
    </source>
</reference>
<dbReference type="GO" id="GO:0031123">
    <property type="term" value="P:RNA 3'-end processing"/>
    <property type="evidence" value="ECO:0007669"/>
    <property type="project" value="TreeGrafter"/>
</dbReference>
<accession>A0A7J7JSX3</accession>
<comment type="caution">
    <text evidence="1">The sequence shown here is derived from an EMBL/GenBank/DDBJ whole genome shotgun (WGS) entry which is preliminary data.</text>
</comment>
<dbReference type="Proteomes" id="UP000593567">
    <property type="component" value="Unassembled WGS sequence"/>
</dbReference>
<gene>
    <name evidence="1" type="ORF">EB796_012692</name>
</gene>
<dbReference type="PANTHER" id="PTHR12271">
    <property type="entry name" value="POLY A POLYMERASE CID PAP -RELATED"/>
    <property type="match status" value="1"/>
</dbReference>
<dbReference type="GO" id="GO:0050265">
    <property type="term" value="F:RNA uridylyltransferase activity"/>
    <property type="evidence" value="ECO:0007669"/>
    <property type="project" value="TreeGrafter"/>
</dbReference>
<keyword evidence="2" id="KW-1185">Reference proteome</keyword>
<dbReference type="EMBL" id="VXIV02001869">
    <property type="protein sequence ID" value="KAF6029003.1"/>
    <property type="molecule type" value="Genomic_DNA"/>
</dbReference>
<dbReference type="Gene3D" id="1.10.1410.10">
    <property type="match status" value="1"/>
</dbReference>
<dbReference type="SUPFAM" id="SSF81631">
    <property type="entry name" value="PAP/OAS1 substrate-binding domain"/>
    <property type="match status" value="1"/>
</dbReference>
<sequence length="219" mass="24676">MKESGTDVRIIPTKTDNLAKVMTGIYDVLNRSESPYREVKKDFSVKDPFVSFAVEKVSGTFHLRFSEEGNQNANMILAVYSKCHRKLKQLGVLFKHMAKIGHMADAEKGSLAPYCYPILAVFYCQQARLVPVLLQNTKLEVLAESELQGEIDNIKPSAMETQLGDKSIGQLWLDMLQFFSIKFKPETHVVSILSYKLQSKQARAWGTRKLAVEDSGNTP</sequence>
<name>A0A7J7JSX3_BUGNE</name>
<dbReference type="GO" id="GO:0046872">
    <property type="term" value="F:metal ion binding"/>
    <property type="evidence" value="ECO:0007669"/>
    <property type="project" value="UniProtKB-KW"/>
</dbReference>